<keyword evidence="3" id="KW-1185">Reference proteome</keyword>
<feature type="region of interest" description="Disordered" evidence="1">
    <location>
        <begin position="59"/>
        <end position="78"/>
    </location>
</feature>
<dbReference type="EMBL" id="JAPDMQ010000111">
    <property type="protein sequence ID" value="KAK0534683.1"/>
    <property type="molecule type" value="Genomic_DNA"/>
</dbReference>
<organism evidence="2 3">
    <name type="scientific">Tilletia horrida</name>
    <dbReference type="NCBI Taxonomy" id="155126"/>
    <lineage>
        <taxon>Eukaryota</taxon>
        <taxon>Fungi</taxon>
        <taxon>Dikarya</taxon>
        <taxon>Basidiomycota</taxon>
        <taxon>Ustilaginomycotina</taxon>
        <taxon>Exobasidiomycetes</taxon>
        <taxon>Tilletiales</taxon>
        <taxon>Tilletiaceae</taxon>
        <taxon>Tilletia</taxon>
    </lineage>
</organism>
<feature type="region of interest" description="Disordered" evidence="1">
    <location>
        <begin position="89"/>
        <end position="179"/>
    </location>
</feature>
<evidence type="ECO:0000313" key="2">
    <source>
        <dbReference type="EMBL" id="KAK0534683.1"/>
    </source>
</evidence>
<feature type="compositionally biased region" description="Basic and acidic residues" evidence="1">
    <location>
        <begin position="89"/>
        <end position="100"/>
    </location>
</feature>
<name>A0AAN6GDF5_9BASI</name>
<reference evidence="2" key="1">
    <citation type="journal article" date="2023" name="PhytoFront">
        <title>Draft Genome Resources of Seven Strains of Tilletia horrida, Causal Agent of Kernel Smut of Rice.</title>
        <authorList>
            <person name="Khanal S."/>
            <person name="Antony Babu S."/>
            <person name="Zhou X.G."/>
        </authorList>
    </citation>
    <scope>NUCLEOTIDE SEQUENCE</scope>
    <source>
        <strain evidence="2">TX3</strain>
    </source>
</reference>
<accession>A0AAN6GDF5</accession>
<feature type="region of interest" description="Disordered" evidence="1">
    <location>
        <begin position="1"/>
        <end position="41"/>
    </location>
</feature>
<sequence length="261" mass="27295">MVPSISGPASAGHAGPPSTSGLPPSAAPAADATPSLFDPRHVPSLLPRIEHLVTLLLTASRDPHSLNEPLTPEQREAVRRTYEERARLAREAEKAARDAKGPNVALGASTEGDDEDTYSFFVGPQILGREGGNGEPAQGDQGSNVDGKQKEQGQDASSSAEPAAGARLPPPSSVQGTGTTLNEALLGRPTALREEIVREAQALKDAFASARRAIDALEGGDMGVDEQAHLIDVLAEYAKHQDQVRHALFQGSHALLPAHSA</sequence>
<dbReference type="AlphaFoldDB" id="A0AAN6GDF5"/>
<gene>
    <name evidence="2" type="ORF">OC842_002551</name>
</gene>
<proteinExistence type="predicted"/>
<dbReference type="Proteomes" id="UP001176521">
    <property type="component" value="Unassembled WGS sequence"/>
</dbReference>
<feature type="compositionally biased region" description="Low complexity" evidence="1">
    <location>
        <begin position="14"/>
        <end position="36"/>
    </location>
</feature>
<comment type="caution">
    <text evidence="2">The sequence shown here is derived from an EMBL/GenBank/DDBJ whole genome shotgun (WGS) entry which is preliminary data.</text>
</comment>
<evidence type="ECO:0000256" key="1">
    <source>
        <dbReference type="SAM" id="MobiDB-lite"/>
    </source>
</evidence>
<protein>
    <submittedName>
        <fullName evidence="2">Uncharacterized protein</fullName>
    </submittedName>
</protein>
<evidence type="ECO:0000313" key="3">
    <source>
        <dbReference type="Proteomes" id="UP001176521"/>
    </source>
</evidence>